<dbReference type="InterPro" id="IPR001849">
    <property type="entry name" value="PH_domain"/>
</dbReference>
<feature type="non-terminal residue" evidence="2">
    <location>
        <position position="1"/>
    </location>
</feature>
<dbReference type="PANTHER" id="PTHR12156:SF5">
    <property type="entry name" value="FI18040P1"/>
    <property type="match status" value="1"/>
</dbReference>
<name>A0A212F2W1_DANPL</name>
<dbReference type="InterPro" id="IPR011993">
    <property type="entry name" value="PH-like_dom_sf"/>
</dbReference>
<evidence type="ECO:0000313" key="3">
    <source>
        <dbReference type="Proteomes" id="UP000007151"/>
    </source>
</evidence>
<dbReference type="PROSITE" id="PS50003">
    <property type="entry name" value="PH_DOMAIN"/>
    <property type="match status" value="1"/>
</dbReference>
<organism evidence="2 3">
    <name type="scientific">Danaus plexippus plexippus</name>
    <dbReference type="NCBI Taxonomy" id="278856"/>
    <lineage>
        <taxon>Eukaryota</taxon>
        <taxon>Metazoa</taxon>
        <taxon>Ecdysozoa</taxon>
        <taxon>Arthropoda</taxon>
        <taxon>Hexapoda</taxon>
        <taxon>Insecta</taxon>
        <taxon>Pterygota</taxon>
        <taxon>Neoptera</taxon>
        <taxon>Endopterygota</taxon>
        <taxon>Lepidoptera</taxon>
        <taxon>Glossata</taxon>
        <taxon>Ditrysia</taxon>
        <taxon>Papilionoidea</taxon>
        <taxon>Nymphalidae</taxon>
        <taxon>Danainae</taxon>
        <taxon>Danaini</taxon>
        <taxon>Danaina</taxon>
        <taxon>Danaus</taxon>
        <taxon>Danaus</taxon>
    </lineage>
</organism>
<dbReference type="SUPFAM" id="SSF50729">
    <property type="entry name" value="PH domain-like"/>
    <property type="match status" value="1"/>
</dbReference>
<evidence type="ECO:0000313" key="2">
    <source>
        <dbReference type="EMBL" id="OWR48070.1"/>
    </source>
</evidence>
<dbReference type="InParanoid" id="A0A212F2W1"/>
<protein>
    <submittedName>
        <fullName evidence="2">Pleckstrin proteiny domain family B member 2</fullName>
    </submittedName>
</protein>
<accession>A0A212F2W1</accession>
<reference evidence="2 3" key="1">
    <citation type="journal article" date="2011" name="Cell">
        <title>The monarch butterfly genome yields insights into long-distance migration.</title>
        <authorList>
            <person name="Zhan S."/>
            <person name="Merlin C."/>
            <person name="Boore J.L."/>
            <person name="Reppert S.M."/>
        </authorList>
    </citation>
    <scope>NUCLEOTIDE SEQUENCE [LARGE SCALE GENOMIC DNA]</scope>
    <source>
        <strain evidence="2">F-2</strain>
    </source>
</reference>
<dbReference type="KEGG" id="dpl:KGM_212542B"/>
<sequence>VIEEVYLDHGNTSKSPSPQTTFIVKTKQRRYYLMAPSGEAARIWIDVIFTGAQGYTEYLE</sequence>
<dbReference type="Gene3D" id="2.30.29.30">
    <property type="entry name" value="Pleckstrin-homology domain (PH domain)/Phosphotyrosine-binding domain (PTB)"/>
    <property type="match status" value="1"/>
</dbReference>
<feature type="domain" description="PH" evidence="1">
    <location>
        <begin position="1"/>
        <end position="53"/>
    </location>
</feature>
<dbReference type="Proteomes" id="UP000007151">
    <property type="component" value="Unassembled WGS sequence"/>
</dbReference>
<evidence type="ECO:0000259" key="1">
    <source>
        <dbReference type="PROSITE" id="PS50003"/>
    </source>
</evidence>
<keyword evidence="3" id="KW-1185">Reference proteome</keyword>
<dbReference type="PANTHER" id="PTHR12156">
    <property type="entry name" value="PLECKSTRIN HOMOLOGY-LIKE DOMAIN, FAMILY B, MEMBER 3"/>
    <property type="match status" value="1"/>
</dbReference>
<gene>
    <name evidence="2" type="ORF">KGM_212542B</name>
</gene>
<dbReference type="AlphaFoldDB" id="A0A212F2W1"/>
<comment type="caution">
    <text evidence="2">The sequence shown here is derived from an EMBL/GenBank/DDBJ whole genome shotgun (WGS) entry which is preliminary data.</text>
</comment>
<proteinExistence type="predicted"/>
<dbReference type="EMBL" id="AGBW02010671">
    <property type="protein sequence ID" value="OWR48070.1"/>
    <property type="molecule type" value="Genomic_DNA"/>
</dbReference>
<dbReference type="InterPro" id="IPR052212">
    <property type="entry name" value="PH-like_domain"/>
</dbReference>